<dbReference type="InParanoid" id="D7U5R3"/>
<sequence>MLVKSVENKDVGVNGKSSNIINQMVGCLKITASGLKSKEVFTSCLRAKLGFFRRVWKAWLWQHKVHGGDDDAGGGGGHDDKNNKKSTVFQGLLQFGGFGERLLADDLFLVKVAIEAVPSRSPSMPMYAAPMAKSSKFHCRFRRI</sequence>
<dbReference type="Proteomes" id="UP000009183">
    <property type="component" value="Chromosome 15"/>
</dbReference>
<dbReference type="AlphaFoldDB" id="D7U5R3"/>
<dbReference type="HOGENOM" id="CLU_1799990_0_0_1"/>
<protein>
    <submittedName>
        <fullName evidence="1">Uncharacterized protein</fullName>
    </submittedName>
</protein>
<accession>D7U5R3</accession>
<organism evidence="1 2">
    <name type="scientific">Vitis vinifera</name>
    <name type="common">Grape</name>
    <dbReference type="NCBI Taxonomy" id="29760"/>
    <lineage>
        <taxon>Eukaryota</taxon>
        <taxon>Viridiplantae</taxon>
        <taxon>Streptophyta</taxon>
        <taxon>Embryophyta</taxon>
        <taxon>Tracheophyta</taxon>
        <taxon>Spermatophyta</taxon>
        <taxon>Magnoliopsida</taxon>
        <taxon>eudicotyledons</taxon>
        <taxon>Gunneridae</taxon>
        <taxon>Pentapetalae</taxon>
        <taxon>rosids</taxon>
        <taxon>Vitales</taxon>
        <taxon>Vitaceae</taxon>
        <taxon>Viteae</taxon>
        <taxon>Vitis</taxon>
    </lineage>
</organism>
<dbReference type="EMBL" id="FN596510">
    <property type="protein sequence ID" value="CBI38082.3"/>
    <property type="molecule type" value="Genomic_DNA"/>
</dbReference>
<reference evidence="2" key="1">
    <citation type="journal article" date="2007" name="Nature">
        <title>The grapevine genome sequence suggests ancestral hexaploidization in major angiosperm phyla.</title>
        <authorList>
            <consortium name="The French-Italian Public Consortium for Grapevine Genome Characterization."/>
            <person name="Jaillon O."/>
            <person name="Aury J.-M."/>
            <person name="Noel B."/>
            <person name="Policriti A."/>
            <person name="Clepet C."/>
            <person name="Casagrande A."/>
            <person name="Choisne N."/>
            <person name="Aubourg S."/>
            <person name="Vitulo N."/>
            <person name="Jubin C."/>
            <person name="Vezzi A."/>
            <person name="Legeai F."/>
            <person name="Hugueney P."/>
            <person name="Dasilva C."/>
            <person name="Horner D."/>
            <person name="Mica E."/>
            <person name="Jublot D."/>
            <person name="Poulain J."/>
            <person name="Bruyere C."/>
            <person name="Billault A."/>
            <person name="Segurens B."/>
            <person name="Gouyvenoux M."/>
            <person name="Ugarte E."/>
            <person name="Cattonaro F."/>
            <person name="Anthouard V."/>
            <person name="Vico V."/>
            <person name="Del Fabbro C."/>
            <person name="Alaux M."/>
            <person name="Di Gaspero G."/>
            <person name="Dumas V."/>
            <person name="Felice N."/>
            <person name="Paillard S."/>
            <person name="Juman I."/>
            <person name="Moroldo M."/>
            <person name="Scalabrin S."/>
            <person name="Canaguier A."/>
            <person name="Le Clainche I."/>
            <person name="Malacrida G."/>
            <person name="Durand E."/>
            <person name="Pesole G."/>
            <person name="Laucou V."/>
            <person name="Chatelet P."/>
            <person name="Merdinoglu D."/>
            <person name="Delledonne M."/>
            <person name="Pezzotti M."/>
            <person name="Lecharny A."/>
            <person name="Scarpelli C."/>
            <person name="Artiguenave F."/>
            <person name="Pe M.E."/>
            <person name="Valle G."/>
            <person name="Morgante M."/>
            <person name="Caboche M."/>
            <person name="Adam-Blondon A.-F."/>
            <person name="Weissenbach J."/>
            <person name="Quetier F."/>
            <person name="Wincker P."/>
        </authorList>
    </citation>
    <scope>NUCLEOTIDE SEQUENCE [LARGE SCALE GENOMIC DNA]</scope>
    <source>
        <strain evidence="2">cv. Pinot noir / PN40024</strain>
    </source>
</reference>
<evidence type="ECO:0000313" key="2">
    <source>
        <dbReference type="Proteomes" id="UP000009183"/>
    </source>
</evidence>
<dbReference type="STRING" id="29760.D7U5R3"/>
<dbReference type="PaxDb" id="29760-VIT_15s0045g00780.t01"/>
<proteinExistence type="predicted"/>
<keyword evidence="2" id="KW-1185">Reference proteome</keyword>
<evidence type="ECO:0000313" key="1">
    <source>
        <dbReference type="EMBL" id="CBI38082.3"/>
    </source>
</evidence>
<gene>
    <name evidence="1" type="ordered locus">VIT_15s0045g00780</name>
</gene>
<name>D7U5R3_VITVI</name>